<reference evidence="2" key="1">
    <citation type="submission" date="2016-10" db="EMBL/GenBank/DDBJ databases">
        <authorList>
            <person name="Varghese N."/>
            <person name="Submissions S."/>
        </authorList>
    </citation>
    <scope>NUCLEOTIDE SEQUENCE [LARGE SCALE GENOMIC DNA]</scope>
    <source>
        <strain evidence="2">CGMCC 1.6854</strain>
    </source>
</reference>
<dbReference type="OrthoDB" id="2937949at2"/>
<evidence type="ECO:0000313" key="2">
    <source>
        <dbReference type="Proteomes" id="UP000199544"/>
    </source>
</evidence>
<dbReference type="RefSeq" id="WP_139168432.1">
    <property type="nucleotide sequence ID" value="NZ_FNHW01000002.1"/>
</dbReference>
<gene>
    <name evidence="1" type="ORF">SAMN04488137_3724</name>
</gene>
<name>A0A1G9ZT36_9BACL</name>
<organism evidence="1 2">
    <name type="scientific">Fictibacillus solisalsi</name>
    <dbReference type="NCBI Taxonomy" id="459525"/>
    <lineage>
        <taxon>Bacteria</taxon>
        <taxon>Bacillati</taxon>
        <taxon>Bacillota</taxon>
        <taxon>Bacilli</taxon>
        <taxon>Bacillales</taxon>
        <taxon>Fictibacillaceae</taxon>
        <taxon>Fictibacillus</taxon>
    </lineage>
</organism>
<dbReference type="AlphaFoldDB" id="A0A1G9ZT36"/>
<sequence>MPEKKEPLLTDEFLDQLAKEINELYGGPAFEQGDVSEKMEAD</sequence>
<proteinExistence type="predicted"/>
<accession>A0A1G9ZT36</accession>
<evidence type="ECO:0008006" key="3">
    <source>
        <dbReference type="Google" id="ProtNLM"/>
    </source>
</evidence>
<dbReference type="EMBL" id="FNHW01000002">
    <property type="protein sequence ID" value="SDN24380.1"/>
    <property type="molecule type" value="Genomic_DNA"/>
</dbReference>
<evidence type="ECO:0000313" key="1">
    <source>
        <dbReference type="EMBL" id="SDN24380.1"/>
    </source>
</evidence>
<keyword evidence="2" id="KW-1185">Reference proteome</keyword>
<protein>
    <recommendedName>
        <fullName evidence="3">Bacitracin ABC transporter ATP-binding protein</fullName>
    </recommendedName>
</protein>
<dbReference type="Proteomes" id="UP000199544">
    <property type="component" value="Unassembled WGS sequence"/>
</dbReference>